<dbReference type="PROSITE" id="PS50280">
    <property type="entry name" value="SET"/>
    <property type="match status" value="1"/>
</dbReference>
<gene>
    <name evidence="4" type="primary">LOC114433215</name>
</gene>
<evidence type="ECO:0000259" key="2">
    <source>
        <dbReference type="PROSITE" id="PS50280"/>
    </source>
</evidence>
<keyword evidence="3" id="KW-1185">Reference proteome</keyword>
<sequence length="384" mass="43724">MATTRSRRAKVKPGEEAAHFAFLCKDKDGFEVKYINSFKGRGVFSRRHFEKGDFLVEYRGELLTKHEHENRQRIYHESLKVFMFEFRFNGKQFCVDAAKEDGSLGRLVNDEHVNPNSKMKTIKVDEKPHLCLFALKDISPGEEITYNYGDSDWPWRCKNSPQETDPVPPASPASSIHEICEHDLVSSVVPSFDKCARCSGPYAAIKWTGIRCKHDMNLSDSEQSEDSEFDEQQPLIHSHTSVGMKRASQYEQECPGTSGMKRDRQPVEEPPGTSDGMKRDRQPAEEPPGTSDDIDSAIESTSTVSLDAKGNNARRKQKRQWSPKEVAAIMRHFKHHILKGKLATMIECQQCRKAEHPVLASRSVQNIRDFVRNRGVTLKKQSTK</sequence>
<dbReference type="SUPFAM" id="SSF82199">
    <property type="entry name" value="SET domain"/>
    <property type="match status" value="1"/>
</dbReference>
<reference evidence="4" key="1">
    <citation type="submission" date="2025-08" db="UniProtKB">
        <authorList>
            <consortium name="RefSeq"/>
        </authorList>
    </citation>
    <scope>IDENTIFICATION</scope>
</reference>
<dbReference type="RefSeq" id="XP_028257465.1">
    <property type="nucleotide sequence ID" value="XM_028401664.1"/>
</dbReference>
<dbReference type="InterPro" id="IPR046341">
    <property type="entry name" value="SET_dom_sf"/>
</dbReference>
<evidence type="ECO:0000313" key="3">
    <source>
        <dbReference type="Proteomes" id="UP000515145"/>
    </source>
</evidence>
<dbReference type="PANTHER" id="PTHR46167">
    <property type="entry name" value="N-LYSINE METHYLTRANSFERASE KMT5A"/>
    <property type="match status" value="1"/>
</dbReference>
<dbReference type="InterPro" id="IPR051760">
    <property type="entry name" value="KMT5A"/>
</dbReference>
<dbReference type="GO" id="GO:0042799">
    <property type="term" value="F:histone H4K20 methyltransferase activity"/>
    <property type="evidence" value="ECO:0007669"/>
    <property type="project" value="TreeGrafter"/>
</dbReference>
<proteinExistence type="predicted"/>
<name>A0A6P7HPB5_9TELE</name>
<dbReference type="AlphaFoldDB" id="A0A6P7HPB5"/>
<dbReference type="GO" id="GO:0005634">
    <property type="term" value="C:nucleus"/>
    <property type="evidence" value="ECO:0007669"/>
    <property type="project" value="TreeGrafter"/>
</dbReference>
<protein>
    <submittedName>
        <fullName evidence="4">Uncharacterized protein LOC114433215 isoform X2</fullName>
    </submittedName>
</protein>
<dbReference type="Gene3D" id="2.170.270.10">
    <property type="entry name" value="SET domain"/>
    <property type="match status" value="1"/>
</dbReference>
<dbReference type="GO" id="GO:0043516">
    <property type="term" value="P:regulation of DNA damage response, signal transduction by p53 class mediator"/>
    <property type="evidence" value="ECO:0007669"/>
    <property type="project" value="TreeGrafter"/>
</dbReference>
<organism evidence="3 4">
    <name type="scientific">Parambassis ranga</name>
    <name type="common">Indian glassy fish</name>
    <dbReference type="NCBI Taxonomy" id="210632"/>
    <lineage>
        <taxon>Eukaryota</taxon>
        <taxon>Metazoa</taxon>
        <taxon>Chordata</taxon>
        <taxon>Craniata</taxon>
        <taxon>Vertebrata</taxon>
        <taxon>Euteleostomi</taxon>
        <taxon>Actinopterygii</taxon>
        <taxon>Neopterygii</taxon>
        <taxon>Teleostei</taxon>
        <taxon>Neoteleostei</taxon>
        <taxon>Acanthomorphata</taxon>
        <taxon>Ovalentaria</taxon>
        <taxon>Ambassidae</taxon>
        <taxon>Parambassis</taxon>
    </lineage>
</organism>
<dbReference type="PANTHER" id="PTHR46167:SF1">
    <property type="entry name" value="N-LYSINE METHYLTRANSFERASE KMT5A"/>
    <property type="match status" value="1"/>
</dbReference>
<evidence type="ECO:0000256" key="1">
    <source>
        <dbReference type="SAM" id="MobiDB-lite"/>
    </source>
</evidence>
<feature type="domain" description="SET" evidence="2">
    <location>
        <begin position="28"/>
        <end position="149"/>
    </location>
</feature>
<dbReference type="InterPro" id="IPR001214">
    <property type="entry name" value="SET_dom"/>
</dbReference>
<dbReference type="GO" id="GO:0005700">
    <property type="term" value="C:polytene chromosome"/>
    <property type="evidence" value="ECO:0007669"/>
    <property type="project" value="TreeGrafter"/>
</dbReference>
<dbReference type="Pfam" id="PF00856">
    <property type="entry name" value="SET"/>
    <property type="match status" value="1"/>
</dbReference>
<accession>A0A6P7HPB5</accession>
<evidence type="ECO:0000313" key="4">
    <source>
        <dbReference type="RefSeq" id="XP_028257465.1"/>
    </source>
</evidence>
<dbReference type="GeneID" id="114433215"/>
<dbReference type="SMART" id="SM00317">
    <property type="entry name" value="SET"/>
    <property type="match status" value="1"/>
</dbReference>
<dbReference type="Proteomes" id="UP000515145">
    <property type="component" value="Chromosome 3"/>
</dbReference>
<dbReference type="GO" id="GO:0006357">
    <property type="term" value="P:regulation of transcription by RNA polymerase II"/>
    <property type="evidence" value="ECO:0007669"/>
    <property type="project" value="TreeGrafter"/>
</dbReference>
<feature type="region of interest" description="Disordered" evidence="1">
    <location>
        <begin position="239"/>
        <end position="297"/>
    </location>
</feature>